<feature type="transmembrane region" description="Helical" evidence="7">
    <location>
        <begin position="222"/>
        <end position="241"/>
    </location>
</feature>
<evidence type="ECO:0000256" key="5">
    <source>
        <dbReference type="ARBA" id="ARBA00038359"/>
    </source>
</evidence>
<feature type="transmembrane region" description="Helical" evidence="7">
    <location>
        <begin position="132"/>
        <end position="154"/>
    </location>
</feature>
<gene>
    <name evidence="10" type="ORF">BN1708_008260</name>
    <name evidence="9" type="ORF">BN1723_009973</name>
    <name evidence="11" type="ORF">HYQ45_007656</name>
</gene>
<feature type="transmembrane region" description="Helical" evidence="7">
    <location>
        <begin position="53"/>
        <end position="76"/>
    </location>
</feature>
<evidence type="ECO:0000313" key="10">
    <source>
        <dbReference type="EMBL" id="CRK40535.1"/>
    </source>
</evidence>
<keyword evidence="12" id="KW-1185">Reference proteome</keyword>
<organism evidence="9 13">
    <name type="scientific">Verticillium longisporum</name>
    <name type="common">Verticillium dahliae var. longisporum</name>
    <dbReference type="NCBI Taxonomy" id="100787"/>
    <lineage>
        <taxon>Eukaryota</taxon>
        <taxon>Fungi</taxon>
        <taxon>Dikarya</taxon>
        <taxon>Ascomycota</taxon>
        <taxon>Pezizomycotina</taxon>
        <taxon>Sordariomycetes</taxon>
        <taxon>Hypocreomycetidae</taxon>
        <taxon>Glomerellales</taxon>
        <taxon>Plectosphaerellaceae</taxon>
        <taxon>Verticillium</taxon>
    </lineage>
</organism>
<sequence>MSLPSPPPDLDLSESRVSEIQGVLLSTWILALIAVVLRVVARRLKGNPLWIEDYLVFVSLIAAAVHVFVSVCYMAPNGTGKHVWAAPPEATKVWATGLFISEIVYTITLATVKWSTLAFYWRIFSANQSIRIPIWTLGGIVLVWAIAVLIVTVLQCQPLSSFWLRFDPVNPPAPGSFTCDVDLNAFFNGNSIPNIVTDALVVLLPAPYILRLQLSAVHRVALTGIFSLGIFVTVISVVRLVNILDVDLASPDVTWNFVGAVVWTNTEANGAIVACCLPSLRPVLSLALRGTVRSTAPSAERKMGSSTGGEAGRHARGLSASRLAGASRHASASKMGGARVDDERPFARLEDQVSCAYTDDAGSGHELADLPRGRSILVTKTLKLESSVNSVDDGP</sequence>
<evidence type="ECO:0000256" key="3">
    <source>
        <dbReference type="ARBA" id="ARBA00022989"/>
    </source>
</evidence>
<dbReference type="Proteomes" id="UP000689129">
    <property type="component" value="Unassembled WGS sequence"/>
</dbReference>
<evidence type="ECO:0000256" key="1">
    <source>
        <dbReference type="ARBA" id="ARBA00004141"/>
    </source>
</evidence>
<feature type="domain" description="Rhodopsin" evidence="8">
    <location>
        <begin position="37"/>
        <end position="285"/>
    </location>
</feature>
<dbReference type="EMBL" id="CVQI01004002">
    <property type="protein sequence ID" value="CRK13331.1"/>
    <property type="molecule type" value="Genomic_DNA"/>
</dbReference>
<keyword evidence="3 7" id="KW-1133">Transmembrane helix</keyword>
<evidence type="ECO:0000256" key="6">
    <source>
        <dbReference type="SAM" id="MobiDB-lite"/>
    </source>
</evidence>
<comment type="similarity">
    <text evidence="5">Belongs to the SAT4 family.</text>
</comment>
<evidence type="ECO:0000313" key="12">
    <source>
        <dbReference type="Proteomes" id="UP000044602"/>
    </source>
</evidence>
<evidence type="ECO:0000313" key="9">
    <source>
        <dbReference type="EMBL" id="CRK13331.1"/>
    </source>
</evidence>
<dbReference type="InterPro" id="IPR049326">
    <property type="entry name" value="Rhodopsin_dom_fungi"/>
</dbReference>
<dbReference type="EMBL" id="JAEMWZ010000140">
    <property type="protein sequence ID" value="KAG7134338.1"/>
    <property type="molecule type" value="Genomic_DNA"/>
</dbReference>
<dbReference type="EMBL" id="CVQH01026416">
    <property type="protein sequence ID" value="CRK40535.1"/>
    <property type="molecule type" value="Genomic_DNA"/>
</dbReference>
<dbReference type="OrthoDB" id="5417844at2759"/>
<feature type="transmembrane region" description="Helical" evidence="7">
    <location>
        <begin position="20"/>
        <end position="41"/>
    </location>
</feature>
<comment type="subcellular location">
    <subcellularLocation>
        <location evidence="1">Membrane</location>
        <topology evidence="1">Multi-pass membrane protein</topology>
    </subcellularLocation>
</comment>
<evidence type="ECO:0000256" key="4">
    <source>
        <dbReference type="ARBA" id="ARBA00023136"/>
    </source>
</evidence>
<reference evidence="11" key="2">
    <citation type="journal article" date="2021" name="Mol. Plant Pathol.">
        <title>A 20-kb lineage-specific genomic region tames virulence in pathogenic amphidiploid Verticillium longisporum.</title>
        <authorList>
            <person name="Harting R."/>
            <person name="Starke J."/>
            <person name="Kusch H."/>
            <person name="Poggeler S."/>
            <person name="Maurus I."/>
            <person name="Schluter R."/>
            <person name="Landesfeind M."/>
            <person name="Bulla I."/>
            <person name="Nowrousian M."/>
            <person name="de Jonge R."/>
            <person name="Stahlhut G."/>
            <person name="Hoff K.J."/>
            <person name="Asshauer K.P."/>
            <person name="Thurmer A."/>
            <person name="Stanke M."/>
            <person name="Daniel R."/>
            <person name="Morgenstern B."/>
            <person name="Thomma B.P.H.J."/>
            <person name="Kronstad J.W."/>
            <person name="Braus-Stromeyer S.A."/>
            <person name="Braus G.H."/>
        </authorList>
    </citation>
    <scope>NUCLEOTIDE SEQUENCE</scope>
    <source>
        <strain evidence="11">Vl32</strain>
    </source>
</reference>
<dbReference type="PANTHER" id="PTHR33048:SF47">
    <property type="entry name" value="INTEGRAL MEMBRANE PROTEIN-RELATED"/>
    <property type="match status" value="1"/>
</dbReference>
<feature type="region of interest" description="Disordered" evidence="6">
    <location>
        <begin position="295"/>
        <end position="314"/>
    </location>
</feature>
<evidence type="ECO:0000313" key="13">
    <source>
        <dbReference type="Proteomes" id="UP000045706"/>
    </source>
</evidence>
<reference evidence="12 13" key="1">
    <citation type="submission" date="2015-05" db="EMBL/GenBank/DDBJ databases">
        <authorList>
            <person name="Fogelqvist Johan"/>
        </authorList>
    </citation>
    <scope>NUCLEOTIDE SEQUENCE [LARGE SCALE GENOMIC DNA]</scope>
    <source>
        <strain evidence="10">VL1</strain>
        <strain evidence="9">VL2</strain>
    </source>
</reference>
<dbReference type="AlphaFoldDB" id="A0A0G4KUJ2"/>
<evidence type="ECO:0000259" key="8">
    <source>
        <dbReference type="Pfam" id="PF20684"/>
    </source>
</evidence>
<keyword evidence="4 7" id="KW-0472">Membrane</keyword>
<keyword evidence="2 7" id="KW-0812">Transmembrane</keyword>
<evidence type="ECO:0000313" key="11">
    <source>
        <dbReference type="EMBL" id="KAG7134338.1"/>
    </source>
</evidence>
<dbReference type="PANTHER" id="PTHR33048">
    <property type="entry name" value="PTH11-LIKE INTEGRAL MEMBRANE PROTEIN (AFU_ORTHOLOGUE AFUA_5G11245)"/>
    <property type="match status" value="1"/>
</dbReference>
<feature type="transmembrane region" description="Helical" evidence="7">
    <location>
        <begin position="96"/>
        <end position="120"/>
    </location>
</feature>
<dbReference type="Pfam" id="PF20684">
    <property type="entry name" value="Fung_rhodopsin"/>
    <property type="match status" value="1"/>
</dbReference>
<dbReference type="Proteomes" id="UP000044602">
    <property type="component" value="Unassembled WGS sequence"/>
</dbReference>
<protein>
    <submittedName>
        <fullName evidence="11">Satratoxin biosynthesis SC1 cluster protein 4 like</fullName>
    </submittedName>
</protein>
<accession>A0A0G4KUJ2</accession>
<evidence type="ECO:0000256" key="7">
    <source>
        <dbReference type="SAM" id="Phobius"/>
    </source>
</evidence>
<dbReference type="Proteomes" id="UP000045706">
    <property type="component" value="Unassembled WGS sequence"/>
</dbReference>
<dbReference type="STRING" id="100787.A0A0G4KUJ2"/>
<evidence type="ECO:0000256" key="2">
    <source>
        <dbReference type="ARBA" id="ARBA00022692"/>
    </source>
</evidence>
<dbReference type="InterPro" id="IPR052337">
    <property type="entry name" value="SAT4-like"/>
</dbReference>
<proteinExistence type="inferred from homology"/>
<name>A0A0G4KUJ2_VERLO</name>
<dbReference type="GO" id="GO:0016020">
    <property type="term" value="C:membrane"/>
    <property type="evidence" value="ECO:0007669"/>
    <property type="project" value="UniProtKB-SubCell"/>
</dbReference>